<dbReference type="InterPro" id="IPR014729">
    <property type="entry name" value="Rossmann-like_a/b/a_fold"/>
</dbReference>
<evidence type="ECO:0000259" key="12">
    <source>
        <dbReference type="Pfam" id="PF01467"/>
    </source>
</evidence>
<dbReference type="PANTHER" id="PTHR45780">
    <property type="entry name" value="ETHANOLAMINE-PHOSPHATE CYTIDYLYLTRANSFERASE"/>
    <property type="match status" value="1"/>
</dbReference>
<keyword evidence="7" id="KW-0594">Phospholipid biosynthesis</keyword>
<name>A0AAE9J141_CAEBR</name>
<keyword evidence="4" id="KW-0808">Transferase</keyword>
<evidence type="ECO:0000313" key="13">
    <source>
        <dbReference type="EMBL" id="UMM10474.1"/>
    </source>
</evidence>
<comment type="similarity">
    <text evidence="2">Belongs to the cytidylyltransferase family.</text>
</comment>
<protein>
    <recommendedName>
        <fullName evidence="10">ethanolamine-phosphate cytidylyltransferase</fullName>
        <ecNumber evidence="10">2.7.7.14</ecNumber>
    </recommendedName>
    <alternativeName>
        <fullName evidence="11">CTP:phosphoethanolamine cytidylyltransferase</fullName>
    </alternativeName>
</protein>
<evidence type="ECO:0000256" key="8">
    <source>
        <dbReference type="ARBA" id="ARBA00023264"/>
    </source>
</evidence>
<keyword evidence="14" id="KW-1185">Reference proteome</keyword>
<feature type="domain" description="Cytidyltransferase-like" evidence="12">
    <location>
        <begin position="16"/>
        <end position="140"/>
    </location>
</feature>
<dbReference type="FunFam" id="3.40.50.620:FF:000108">
    <property type="entry name" value="Ethanolamine-phosphate cytidylyltransferase isoform 2"/>
    <property type="match status" value="1"/>
</dbReference>
<dbReference type="NCBIfam" id="TIGR00125">
    <property type="entry name" value="cyt_tran_rel"/>
    <property type="match status" value="2"/>
</dbReference>
<dbReference type="InterPro" id="IPR004821">
    <property type="entry name" value="Cyt_trans-like"/>
</dbReference>
<comment type="pathway">
    <text evidence="9">Phospholipid metabolism; phosphatidylethanolamine biosynthesis; phosphatidylethanolamine from ethanolamine: step 2/3.</text>
</comment>
<evidence type="ECO:0000256" key="4">
    <source>
        <dbReference type="ARBA" id="ARBA00022679"/>
    </source>
</evidence>
<keyword evidence="8" id="KW-1208">Phospholipid metabolism</keyword>
<dbReference type="Pfam" id="PF01467">
    <property type="entry name" value="CTP_transf_like"/>
    <property type="match status" value="2"/>
</dbReference>
<keyword evidence="3" id="KW-0444">Lipid biosynthesis</keyword>
<accession>A0AAE9J141</accession>
<evidence type="ECO:0000256" key="1">
    <source>
        <dbReference type="ARBA" id="ARBA00005189"/>
    </source>
</evidence>
<dbReference type="SUPFAM" id="SSF52374">
    <property type="entry name" value="Nucleotidylyl transferase"/>
    <property type="match status" value="2"/>
</dbReference>
<comment type="pathway">
    <text evidence="1">Lipid metabolism.</text>
</comment>
<dbReference type="EMBL" id="CP092620">
    <property type="protein sequence ID" value="UMM10474.1"/>
    <property type="molecule type" value="Genomic_DNA"/>
</dbReference>
<feature type="domain" description="Cytidyltransferase-like" evidence="12">
    <location>
        <begin position="208"/>
        <end position="295"/>
    </location>
</feature>
<evidence type="ECO:0000256" key="11">
    <source>
        <dbReference type="ARBA" id="ARBA00031473"/>
    </source>
</evidence>
<proteinExistence type="inferred from homology"/>
<evidence type="ECO:0000256" key="5">
    <source>
        <dbReference type="ARBA" id="ARBA00022695"/>
    </source>
</evidence>
<dbReference type="CDD" id="cd02174">
    <property type="entry name" value="CCT"/>
    <property type="match status" value="1"/>
</dbReference>
<keyword evidence="5" id="KW-0548">Nucleotidyltransferase</keyword>
<evidence type="ECO:0000313" key="14">
    <source>
        <dbReference type="Proteomes" id="UP000829354"/>
    </source>
</evidence>
<dbReference type="InterPro" id="IPR044608">
    <property type="entry name" value="Ect1/PCYT2"/>
</dbReference>
<evidence type="ECO:0000256" key="6">
    <source>
        <dbReference type="ARBA" id="ARBA00023098"/>
    </source>
</evidence>
<dbReference type="EC" id="2.7.7.14" evidence="10"/>
<reference evidence="13 14" key="1">
    <citation type="submission" date="2022-04" db="EMBL/GenBank/DDBJ databases">
        <title>Chromosome-level reference genomes for two strains of Caenorhabditis briggsae: an improved platform for comparative genomics.</title>
        <authorList>
            <person name="Stevens L."/>
            <person name="Andersen E."/>
        </authorList>
    </citation>
    <scope>NUCLEOTIDE SEQUENCE [LARGE SCALE GENOMIC DNA]</scope>
    <source>
        <strain evidence="13">VX34</strain>
        <tissue evidence="13">Whole-organism</tissue>
    </source>
</reference>
<dbReference type="InterPro" id="IPR041723">
    <property type="entry name" value="CCT"/>
</dbReference>
<dbReference type="GO" id="GO:0004306">
    <property type="term" value="F:ethanolamine-phosphate cytidylyltransferase activity"/>
    <property type="evidence" value="ECO:0007669"/>
    <property type="project" value="UniProtKB-EC"/>
</dbReference>
<dbReference type="GO" id="GO:0006646">
    <property type="term" value="P:phosphatidylethanolamine biosynthetic process"/>
    <property type="evidence" value="ECO:0007669"/>
    <property type="project" value="InterPro"/>
</dbReference>
<evidence type="ECO:0000256" key="7">
    <source>
        <dbReference type="ARBA" id="ARBA00023209"/>
    </source>
</evidence>
<sequence>MSGTAPDGLPKGNRVWADGCYDMVHFGHANQLRQAKQFGQKLVVGVHNDEEIRLHKGPPVFNEEERYRMVAGIKWVDEVVENAPYVTTVDTLDKYQCDFCIHGDDITLTADGKDTYQEVKDNGRYRECKRTCGVSTTDLVGRMLLLTKNHHTQDEHIEQHVERARSLSTDNVAMSPWTRVSRFIPTTTTILEFAEGRPPKPTDKVVYVTGSFDLFHIGHLAFLEKAKEFGDYLIVGILSDQTVNQYKGSNHPIMSIHERVLSVLAYKPVNEVVFGAPYEITSDILDQFNVKAVINGFRDRDCSVVNCPLSSIDPFAEAKKRGIYHEVDSGSDMTTDLIIDRIINHRLEYETRNRKKEKKEADVAKALNLIKALTLKQSGSIQTVFLFYGDLLCNTVENGSVYASWVELWENDGFFGTRIGDDHLEQGWGLNDTVFPHEFVVIAQDDGDGWDPERVYEPYIRVNHNCTSDRSTIIQDFPITLKKGRFDIKTAQYVEQLVLDLTQKARHRRRRRRFGRKIRALSAEQ</sequence>
<evidence type="ECO:0000256" key="2">
    <source>
        <dbReference type="ARBA" id="ARBA00010101"/>
    </source>
</evidence>
<organism evidence="13 14">
    <name type="scientific">Caenorhabditis briggsae</name>
    <dbReference type="NCBI Taxonomy" id="6238"/>
    <lineage>
        <taxon>Eukaryota</taxon>
        <taxon>Metazoa</taxon>
        <taxon>Ecdysozoa</taxon>
        <taxon>Nematoda</taxon>
        <taxon>Chromadorea</taxon>
        <taxon>Rhabditida</taxon>
        <taxon>Rhabditina</taxon>
        <taxon>Rhabditomorpha</taxon>
        <taxon>Rhabditoidea</taxon>
        <taxon>Rhabditidae</taxon>
        <taxon>Peloderinae</taxon>
        <taxon>Caenorhabditis</taxon>
    </lineage>
</organism>
<dbReference type="AlphaFoldDB" id="A0AAE9J141"/>
<dbReference type="Gene3D" id="3.40.50.620">
    <property type="entry name" value="HUPs"/>
    <property type="match status" value="2"/>
</dbReference>
<dbReference type="PANTHER" id="PTHR45780:SF2">
    <property type="entry name" value="ETHANOLAMINE-PHOSPHATE CYTIDYLYLTRANSFERASE"/>
    <property type="match status" value="1"/>
</dbReference>
<evidence type="ECO:0000256" key="9">
    <source>
        <dbReference type="ARBA" id="ARBA00024191"/>
    </source>
</evidence>
<evidence type="ECO:0000256" key="10">
    <source>
        <dbReference type="ARBA" id="ARBA00024221"/>
    </source>
</evidence>
<dbReference type="CDD" id="cd02173">
    <property type="entry name" value="ECT"/>
    <property type="match status" value="1"/>
</dbReference>
<keyword evidence="6" id="KW-0443">Lipid metabolism</keyword>
<evidence type="ECO:0000256" key="3">
    <source>
        <dbReference type="ARBA" id="ARBA00022516"/>
    </source>
</evidence>
<dbReference type="Proteomes" id="UP000829354">
    <property type="component" value="Chromosome I"/>
</dbReference>
<gene>
    <name evidence="13" type="ORF">L5515_000229</name>
</gene>